<dbReference type="GO" id="GO:0004843">
    <property type="term" value="F:cysteine-type deubiquitinase activity"/>
    <property type="evidence" value="ECO:0007669"/>
    <property type="project" value="UniProtKB-EC"/>
</dbReference>
<evidence type="ECO:0000313" key="7">
    <source>
        <dbReference type="EMBL" id="QHU30539.1"/>
    </source>
</evidence>
<comment type="catalytic activity">
    <reaction evidence="1">
        <text>Thiol-dependent hydrolysis of ester, thioester, amide, peptide and isopeptide bonds formed by the C-terminal Gly of ubiquitin (a 76-residue protein attached to proteins as an intracellular targeting signal).</text>
        <dbReference type="EC" id="3.4.19.12"/>
    </reaction>
</comment>
<dbReference type="GO" id="GO:0006508">
    <property type="term" value="P:proteolysis"/>
    <property type="evidence" value="ECO:0007669"/>
    <property type="project" value="UniProtKB-KW"/>
</dbReference>
<evidence type="ECO:0000256" key="1">
    <source>
        <dbReference type="ARBA" id="ARBA00000707"/>
    </source>
</evidence>
<evidence type="ECO:0000256" key="2">
    <source>
        <dbReference type="ARBA" id="ARBA00012759"/>
    </source>
</evidence>
<protein>
    <recommendedName>
        <fullName evidence="2">ubiquitinyl hydrolase 1</fullName>
        <ecNumber evidence="2">3.4.19.12</ecNumber>
    </recommendedName>
</protein>
<keyword evidence="5" id="KW-0378">Hydrolase</keyword>
<dbReference type="AlphaFoldDB" id="A0A6C0LHW9"/>
<evidence type="ECO:0000256" key="4">
    <source>
        <dbReference type="ARBA" id="ARBA00022786"/>
    </source>
</evidence>
<evidence type="ECO:0000256" key="3">
    <source>
        <dbReference type="ARBA" id="ARBA00022670"/>
    </source>
</evidence>
<organism evidence="7">
    <name type="scientific">viral metagenome</name>
    <dbReference type="NCBI Taxonomy" id="1070528"/>
    <lineage>
        <taxon>unclassified sequences</taxon>
        <taxon>metagenomes</taxon>
        <taxon>organismal metagenomes</taxon>
    </lineage>
</organism>
<dbReference type="EMBL" id="MN740509">
    <property type="protein sequence ID" value="QHU30539.1"/>
    <property type="molecule type" value="Genomic_DNA"/>
</dbReference>
<reference evidence="7" key="1">
    <citation type="journal article" date="2020" name="Nature">
        <title>Giant virus diversity and host interactions through global metagenomics.</title>
        <authorList>
            <person name="Schulz F."/>
            <person name="Roux S."/>
            <person name="Paez-Espino D."/>
            <person name="Jungbluth S."/>
            <person name="Walsh D.A."/>
            <person name="Denef V.J."/>
            <person name="McMahon K.D."/>
            <person name="Konstantinidis K.T."/>
            <person name="Eloe-Fadrosh E.A."/>
            <person name="Kyrpides N.C."/>
            <person name="Woyke T."/>
        </authorList>
    </citation>
    <scope>NUCLEOTIDE SEQUENCE</scope>
    <source>
        <strain evidence="7">GVMAG-M-3300027833-19</strain>
    </source>
</reference>
<dbReference type="Pfam" id="PF02099">
    <property type="entry name" value="Josephin"/>
    <property type="match status" value="1"/>
</dbReference>
<dbReference type="GO" id="GO:0016579">
    <property type="term" value="P:protein deubiquitination"/>
    <property type="evidence" value="ECO:0007669"/>
    <property type="project" value="InterPro"/>
</dbReference>
<proteinExistence type="predicted"/>
<feature type="domain" description="Josephin" evidence="6">
    <location>
        <begin position="1"/>
        <end position="172"/>
    </location>
</feature>
<dbReference type="PROSITE" id="PS50957">
    <property type="entry name" value="JOSEPHIN"/>
    <property type="match status" value="1"/>
</dbReference>
<evidence type="ECO:0000259" key="6">
    <source>
        <dbReference type="PROSITE" id="PS50957"/>
    </source>
</evidence>
<dbReference type="InterPro" id="IPR006155">
    <property type="entry name" value="Josephin"/>
</dbReference>
<sequence>MSLYHQRQQGAMCRLHTINNLIGREVCNTSDFNKYCDEFDKKNKFEVSCSKLSQEFYNNGNNDNIFGYTLAKKGINVKIMGYDRHRKQPINVAELEKDDDLLGACVLQPGHTWCVRYHNKKWIVVDSMNAGQPQVQHNYFQNKNLGFLFVYRDSDLDLMNKLDLYSIINQRF</sequence>
<evidence type="ECO:0000256" key="5">
    <source>
        <dbReference type="ARBA" id="ARBA00022801"/>
    </source>
</evidence>
<name>A0A6C0LHW9_9ZZZZ</name>
<accession>A0A6C0LHW9</accession>
<keyword evidence="4" id="KW-0833">Ubl conjugation pathway</keyword>
<dbReference type="EC" id="3.4.19.12" evidence="2"/>
<keyword evidence="3" id="KW-0645">Protease</keyword>